<evidence type="ECO:0000256" key="3">
    <source>
        <dbReference type="ARBA" id="ARBA00022801"/>
    </source>
</evidence>
<keyword evidence="13" id="KW-1185">Reference proteome</keyword>
<keyword evidence="3 9" id="KW-0378">Hydrolase</keyword>
<dbReference type="GO" id="GO:0005743">
    <property type="term" value="C:mitochondrial inner membrane"/>
    <property type="evidence" value="ECO:0007669"/>
    <property type="project" value="TreeGrafter"/>
</dbReference>
<dbReference type="GO" id="GO:0004222">
    <property type="term" value="F:metalloendopeptidase activity"/>
    <property type="evidence" value="ECO:0007669"/>
    <property type="project" value="InterPro"/>
</dbReference>
<evidence type="ECO:0000313" key="12">
    <source>
        <dbReference type="EMBL" id="GFO03230.1"/>
    </source>
</evidence>
<evidence type="ECO:0000256" key="6">
    <source>
        <dbReference type="ARBA" id="ARBA00038233"/>
    </source>
</evidence>
<feature type="domain" description="Peptidase M48" evidence="11">
    <location>
        <begin position="193"/>
        <end position="374"/>
    </location>
</feature>
<dbReference type="GO" id="GO:0006515">
    <property type="term" value="P:protein quality control for misfolded or incompletely synthesized proteins"/>
    <property type="evidence" value="ECO:0007669"/>
    <property type="project" value="TreeGrafter"/>
</dbReference>
<dbReference type="InterPro" id="IPR001915">
    <property type="entry name" value="Peptidase_M48"/>
</dbReference>
<keyword evidence="2" id="KW-0479">Metal-binding</keyword>
<proteinExistence type="inferred from homology"/>
<dbReference type="PANTHER" id="PTHR22726">
    <property type="entry name" value="METALLOENDOPEPTIDASE OMA1"/>
    <property type="match status" value="1"/>
</dbReference>
<evidence type="ECO:0000259" key="11">
    <source>
        <dbReference type="Pfam" id="PF01435"/>
    </source>
</evidence>
<keyword evidence="10" id="KW-0812">Transmembrane</keyword>
<evidence type="ECO:0000256" key="7">
    <source>
        <dbReference type="ARBA" id="ARBA00040360"/>
    </source>
</evidence>
<evidence type="ECO:0000256" key="9">
    <source>
        <dbReference type="RuleBase" id="RU003983"/>
    </source>
</evidence>
<comment type="cofactor">
    <cofactor evidence="9">
        <name>Zn(2+)</name>
        <dbReference type="ChEBI" id="CHEBI:29105"/>
    </cofactor>
    <text evidence="9">Binds 1 zinc ion per subunit.</text>
</comment>
<sequence>MWFFCARLVTSVIARNLPTVCKKNNRLSFMKNFMTKPKTSLHTQPLHSQKFATLFQQHGFHTSSRRPVPPVLLILLKPIAKFSAVLTGRGIRKWFQALSPNERKKVLTKLRRYWYIPAGLVSILSASGVVYYVSHLEDTPVTGRRRFVALTHEQIIKIAQAEANMLKEQFKDKLYPINSIEAYRVLDVAERLLRANPELSQMKFDKWNVYVIKDPMVNACVLPTGDMFVFNGILEIANTQDQLAIILGHEMAHAVLEHGVEELSLASLVDVLVIFSLAALWCIIPSDGIAVITHWFYNKVIKLLTHMPHSRKVEKEADCVGLMFAAKACFDVRAGSLLWNKMSLHEKISSGGDDTLPEFMSTHPDSLQRAEHLDFLLPQAEKWRNENQCPMLPKNDPREAIKLLSILVDNQIAATKAGQDLRKVSLQPGAAKAS</sequence>
<dbReference type="PANTHER" id="PTHR22726:SF1">
    <property type="entry name" value="METALLOENDOPEPTIDASE OMA1, MITOCHONDRIAL"/>
    <property type="match status" value="1"/>
</dbReference>
<evidence type="ECO:0000313" key="13">
    <source>
        <dbReference type="Proteomes" id="UP000735302"/>
    </source>
</evidence>
<evidence type="ECO:0000256" key="4">
    <source>
        <dbReference type="ARBA" id="ARBA00022833"/>
    </source>
</evidence>
<dbReference type="GO" id="GO:0034982">
    <property type="term" value="P:mitochondrial protein processing"/>
    <property type="evidence" value="ECO:0007669"/>
    <property type="project" value="TreeGrafter"/>
</dbReference>
<organism evidence="12 13">
    <name type="scientific">Plakobranchus ocellatus</name>
    <dbReference type="NCBI Taxonomy" id="259542"/>
    <lineage>
        <taxon>Eukaryota</taxon>
        <taxon>Metazoa</taxon>
        <taxon>Spiralia</taxon>
        <taxon>Lophotrochozoa</taxon>
        <taxon>Mollusca</taxon>
        <taxon>Gastropoda</taxon>
        <taxon>Heterobranchia</taxon>
        <taxon>Euthyneura</taxon>
        <taxon>Panpulmonata</taxon>
        <taxon>Sacoglossa</taxon>
        <taxon>Placobranchoidea</taxon>
        <taxon>Plakobranchidae</taxon>
        <taxon>Plakobranchus</taxon>
    </lineage>
</organism>
<feature type="transmembrane region" description="Helical" evidence="10">
    <location>
        <begin position="113"/>
        <end position="133"/>
    </location>
</feature>
<evidence type="ECO:0000256" key="10">
    <source>
        <dbReference type="SAM" id="Phobius"/>
    </source>
</evidence>
<dbReference type="Proteomes" id="UP000735302">
    <property type="component" value="Unassembled WGS sequence"/>
</dbReference>
<dbReference type="InterPro" id="IPR051156">
    <property type="entry name" value="Mito/Outer_Membr_Metalloprot"/>
</dbReference>
<evidence type="ECO:0000256" key="8">
    <source>
        <dbReference type="ARBA" id="ARBA00042978"/>
    </source>
</evidence>
<name>A0AAV4A761_9GAST</name>
<evidence type="ECO:0000256" key="2">
    <source>
        <dbReference type="ARBA" id="ARBA00022723"/>
    </source>
</evidence>
<keyword evidence="10" id="KW-1133">Transmembrane helix</keyword>
<keyword evidence="1 9" id="KW-0645">Protease</keyword>
<comment type="similarity">
    <text evidence="6 9">Belongs to the peptidase M48 family.</text>
</comment>
<keyword evidence="5 9" id="KW-0482">Metalloprotease</keyword>
<dbReference type="EMBL" id="BLXT01003724">
    <property type="protein sequence ID" value="GFO03230.1"/>
    <property type="molecule type" value="Genomic_DNA"/>
</dbReference>
<evidence type="ECO:0000256" key="1">
    <source>
        <dbReference type="ARBA" id="ARBA00022670"/>
    </source>
</evidence>
<protein>
    <recommendedName>
        <fullName evidence="7">Metalloendopeptidase OMA1, mitochondrial</fullName>
    </recommendedName>
    <alternativeName>
        <fullName evidence="8">Overlapping with the m-AAA protease 1 homolog</fullName>
    </alternativeName>
</protein>
<evidence type="ECO:0000256" key="5">
    <source>
        <dbReference type="ARBA" id="ARBA00023049"/>
    </source>
</evidence>
<accession>A0AAV4A761</accession>
<gene>
    <name evidence="12" type="ORF">PoB_002973500</name>
</gene>
<comment type="caution">
    <text evidence="12">The sequence shown here is derived from an EMBL/GenBank/DDBJ whole genome shotgun (WGS) entry which is preliminary data.</text>
</comment>
<keyword evidence="10" id="KW-0472">Membrane</keyword>
<keyword evidence="4 9" id="KW-0862">Zinc</keyword>
<dbReference type="GO" id="GO:0046872">
    <property type="term" value="F:metal ion binding"/>
    <property type="evidence" value="ECO:0007669"/>
    <property type="project" value="UniProtKB-KW"/>
</dbReference>
<dbReference type="AlphaFoldDB" id="A0AAV4A761"/>
<dbReference type="CDD" id="cd07331">
    <property type="entry name" value="M48C_Oma1_like"/>
    <property type="match status" value="1"/>
</dbReference>
<dbReference type="Gene3D" id="3.30.2010.10">
    <property type="entry name" value="Metalloproteases ('zincins'), catalytic domain"/>
    <property type="match status" value="1"/>
</dbReference>
<dbReference type="Pfam" id="PF01435">
    <property type="entry name" value="Peptidase_M48"/>
    <property type="match status" value="1"/>
</dbReference>
<reference evidence="12 13" key="1">
    <citation type="journal article" date="2021" name="Elife">
        <title>Chloroplast acquisition without the gene transfer in kleptoplastic sea slugs, Plakobranchus ocellatus.</title>
        <authorList>
            <person name="Maeda T."/>
            <person name="Takahashi S."/>
            <person name="Yoshida T."/>
            <person name="Shimamura S."/>
            <person name="Takaki Y."/>
            <person name="Nagai Y."/>
            <person name="Toyoda A."/>
            <person name="Suzuki Y."/>
            <person name="Arimoto A."/>
            <person name="Ishii H."/>
            <person name="Satoh N."/>
            <person name="Nishiyama T."/>
            <person name="Hasebe M."/>
            <person name="Maruyama T."/>
            <person name="Minagawa J."/>
            <person name="Obokata J."/>
            <person name="Shigenobu S."/>
        </authorList>
    </citation>
    <scope>NUCLEOTIDE SEQUENCE [LARGE SCALE GENOMIC DNA]</scope>
</reference>